<name>A0A8H6YV06_9AGAR</name>
<reference evidence="1" key="1">
    <citation type="submission" date="2020-05" db="EMBL/GenBank/DDBJ databases">
        <title>Mycena genomes resolve the evolution of fungal bioluminescence.</title>
        <authorList>
            <person name="Tsai I.J."/>
        </authorList>
    </citation>
    <scope>NUCLEOTIDE SEQUENCE</scope>
    <source>
        <strain evidence="1">160909Yilan</strain>
    </source>
</reference>
<protein>
    <submittedName>
        <fullName evidence="1">Uncharacterized protein</fullName>
    </submittedName>
</protein>
<sequence length="265" mass="28185">MNAPGHGIHPPRILDASPSLTVPRLVVIAGAGEGCSVIGATRAGVRVCAAGGAASSISCWAEDIFEDGVAAQPCYRRVIDSALARYHFCSLPPPPPRLANYKRTEEERTIRESDTMPPTEYFLRLQRGIAGGFAPPTPSAVYTLTQSSAQPNTIAVTLAKREDGTPELSSALPKSLPAASSEALVEELHAILKTLPLEEPRGSEDIYGLDTSIAWGSEDLEWCNGGPEGCSGGKSMKQASAEEKEKFKRAVEIVQELADRAEKEG</sequence>
<dbReference type="EMBL" id="JACAZH010000007">
    <property type="protein sequence ID" value="KAF7364370.1"/>
    <property type="molecule type" value="Genomic_DNA"/>
</dbReference>
<dbReference type="Proteomes" id="UP000623467">
    <property type="component" value="Unassembled WGS sequence"/>
</dbReference>
<comment type="caution">
    <text evidence="1">The sequence shown here is derived from an EMBL/GenBank/DDBJ whole genome shotgun (WGS) entry which is preliminary data.</text>
</comment>
<gene>
    <name evidence="1" type="ORF">MSAN_01097500</name>
</gene>
<evidence type="ECO:0000313" key="2">
    <source>
        <dbReference type="Proteomes" id="UP000623467"/>
    </source>
</evidence>
<dbReference type="AlphaFoldDB" id="A0A8H6YV06"/>
<dbReference type="OrthoDB" id="5366606at2759"/>
<keyword evidence="2" id="KW-1185">Reference proteome</keyword>
<evidence type="ECO:0000313" key="1">
    <source>
        <dbReference type="EMBL" id="KAF7364370.1"/>
    </source>
</evidence>
<accession>A0A8H6YV06</accession>
<organism evidence="1 2">
    <name type="scientific">Mycena sanguinolenta</name>
    <dbReference type="NCBI Taxonomy" id="230812"/>
    <lineage>
        <taxon>Eukaryota</taxon>
        <taxon>Fungi</taxon>
        <taxon>Dikarya</taxon>
        <taxon>Basidiomycota</taxon>
        <taxon>Agaricomycotina</taxon>
        <taxon>Agaricomycetes</taxon>
        <taxon>Agaricomycetidae</taxon>
        <taxon>Agaricales</taxon>
        <taxon>Marasmiineae</taxon>
        <taxon>Mycenaceae</taxon>
        <taxon>Mycena</taxon>
    </lineage>
</organism>
<proteinExistence type="predicted"/>